<keyword evidence="3" id="KW-0238">DNA-binding</keyword>
<evidence type="ECO:0000256" key="4">
    <source>
        <dbReference type="ARBA" id="ARBA00023163"/>
    </source>
</evidence>
<feature type="domain" description="Sugar-binding" evidence="5">
    <location>
        <begin position="87"/>
        <end position="333"/>
    </location>
</feature>
<evidence type="ECO:0000256" key="3">
    <source>
        <dbReference type="ARBA" id="ARBA00023125"/>
    </source>
</evidence>
<reference evidence="7" key="1">
    <citation type="journal article" date="2021" name="Microorganisms">
        <title>Acidisoma silvae sp. nov. and Acidisomacellulosilytica sp. nov., Two Acidophilic Bacteria Isolated from Decaying Wood, Hydrolyzing Cellulose and Producing Poly-3-hydroxybutyrate.</title>
        <authorList>
            <person name="Mieszkin S."/>
            <person name="Pouder E."/>
            <person name="Uroz S."/>
            <person name="Simon-Colin C."/>
            <person name="Alain K."/>
        </authorList>
    </citation>
    <scope>NUCLEOTIDE SEQUENCE</scope>
    <source>
        <strain evidence="7">HW T2.11</strain>
    </source>
</reference>
<dbReference type="RefSeq" id="WP_227320800.1">
    <property type="nucleotide sequence ID" value="NZ_JAESVB010000003.1"/>
</dbReference>
<dbReference type="SUPFAM" id="SSF100950">
    <property type="entry name" value="NagB/RpiA/CoA transferase-like"/>
    <property type="match status" value="1"/>
</dbReference>
<protein>
    <submittedName>
        <fullName evidence="7">Sugar-binding transcriptional regulator</fullName>
    </submittedName>
</protein>
<reference evidence="7" key="2">
    <citation type="submission" date="2021-01" db="EMBL/GenBank/DDBJ databases">
        <authorList>
            <person name="Mieszkin S."/>
            <person name="Pouder E."/>
            <person name="Alain K."/>
        </authorList>
    </citation>
    <scope>NUCLEOTIDE SEQUENCE</scope>
    <source>
        <strain evidence="7">HW T2.11</strain>
    </source>
</reference>
<dbReference type="InterPro" id="IPR037171">
    <property type="entry name" value="NagB/RpiA_transferase-like"/>
</dbReference>
<dbReference type="AlphaFoldDB" id="A0A963YQA9"/>
<accession>A0A963YQA9</accession>
<dbReference type="GO" id="GO:0016987">
    <property type="term" value="F:sigma factor activity"/>
    <property type="evidence" value="ECO:0007669"/>
    <property type="project" value="InterPro"/>
</dbReference>
<name>A0A963YQA9_9PROT</name>
<organism evidence="7 8">
    <name type="scientific">Acidisoma silvae</name>
    <dbReference type="NCBI Taxonomy" id="2802396"/>
    <lineage>
        <taxon>Bacteria</taxon>
        <taxon>Pseudomonadati</taxon>
        <taxon>Pseudomonadota</taxon>
        <taxon>Alphaproteobacteria</taxon>
        <taxon>Acetobacterales</taxon>
        <taxon>Acidocellaceae</taxon>
        <taxon>Acidisoma</taxon>
    </lineage>
</organism>
<keyword evidence="2" id="KW-0805">Transcription regulation</keyword>
<dbReference type="InterPro" id="IPR013249">
    <property type="entry name" value="RNA_pol_sigma70_r4_t2"/>
</dbReference>
<evidence type="ECO:0000313" key="8">
    <source>
        <dbReference type="Proteomes" id="UP000708298"/>
    </source>
</evidence>
<evidence type="ECO:0000259" key="6">
    <source>
        <dbReference type="Pfam" id="PF08281"/>
    </source>
</evidence>
<proteinExistence type="inferred from homology"/>
<keyword evidence="8" id="KW-1185">Reference proteome</keyword>
<dbReference type="EMBL" id="JAESVB010000003">
    <property type="protein sequence ID" value="MCB8875126.1"/>
    <property type="molecule type" value="Genomic_DNA"/>
</dbReference>
<sequence length="341" mass="36297">MTETKPAEAKQVAPGRMRRDALTPPAEFAGDAIVWAAWLYYEEGLTQEEIARTLGISRGSVVTMLQEARENGTVSISVATAHLRGVTLARAIMARFGIAECLVVPGDDGRLPDHERVGHAAAKLLSERLRPDDVLGVSWGRTVLAVSQAIPPKLLPGVSVVQITGSAIGTYRFSAEACASNIANRIGGRCIYLHAPGIVSSPEVKQMLMREPTLVEQFRIMSSCNRIIFGVGSVEASSTAFDTGFLSPEEGQPYRDRGAVAVLAGRFIDTAGCVVSGELDDRLIGMTIPDIAQIPERICVAAGHDKAAPIHALLTGGYVTVLVTDEATARQLLDLPERSGA</sequence>
<dbReference type="InterPro" id="IPR013324">
    <property type="entry name" value="RNA_pol_sigma_r3/r4-like"/>
</dbReference>
<dbReference type="Pfam" id="PF04198">
    <property type="entry name" value="Sugar-bind"/>
    <property type="match status" value="1"/>
</dbReference>
<dbReference type="GO" id="GO:0003677">
    <property type="term" value="F:DNA binding"/>
    <property type="evidence" value="ECO:0007669"/>
    <property type="project" value="UniProtKB-KW"/>
</dbReference>
<keyword evidence="4" id="KW-0804">Transcription</keyword>
<dbReference type="InterPro" id="IPR036388">
    <property type="entry name" value="WH-like_DNA-bd_sf"/>
</dbReference>
<dbReference type="Gene3D" id="3.40.50.1360">
    <property type="match status" value="1"/>
</dbReference>
<dbReference type="Gene3D" id="1.10.10.10">
    <property type="entry name" value="Winged helix-like DNA-binding domain superfamily/Winged helix DNA-binding domain"/>
    <property type="match status" value="1"/>
</dbReference>
<comment type="similarity">
    <text evidence="1">Belongs to the SorC transcriptional regulatory family.</text>
</comment>
<dbReference type="Pfam" id="PF08281">
    <property type="entry name" value="Sigma70_r4_2"/>
    <property type="match status" value="1"/>
</dbReference>
<evidence type="ECO:0000256" key="2">
    <source>
        <dbReference type="ARBA" id="ARBA00023015"/>
    </source>
</evidence>
<gene>
    <name evidence="7" type="ORF">ASILVAE211_08035</name>
</gene>
<evidence type="ECO:0000256" key="1">
    <source>
        <dbReference type="ARBA" id="ARBA00010466"/>
    </source>
</evidence>
<dbReference type="GO" id="GO:0006352">
    <property type="term" value="P:DNA-templated transcription initiation"/>
    <property type="evidence" value="ECO:0007669"/>
    <property type="project" value="InterPro"/>
</dbReference>
<feature type="domain" description="RNA polymerase sigma factor 70 region 4 type 2" evidence="6">
    <location>
        <begin position="39"/>
        <end position="70"/>
    </location>
</feature>
<dbReference type="InterPro" id="IPR051054">
    <property type="entry name" value="SorC_transcr_regulators"/>
</dbReference>
<comment type="caution">
    <text evidence="7">The sequence shown here is derived from an EMBL/GenBank/DDBJ whole genome shotgun (WGS) entry which is preliminary data.</text>
</comment>
<dbReference type="PANTHER" id="PTHR34294">
    <property type="entry name" value="TRANSCRIPTIONAL REGULATOR-RELATED"/>
    <property type="match status" value="1"/>
</dbReference>
<evidence type="ECO:0000313" key="7">
    <source>
        <dbReference type="EMBL" id="MCB8875126.1"/>
    </source>
</evidence>
<dbReference type="Proteomes" id="UP000708298">
    <property type="component" value="Unassembled WGS sequence"/>
</dbReference>
<dbReference type="PANTHER" id="PTHR34294:SF1">
    <property type="entry name" value="TRANSCRIPTIONAL REGULATOR LSRR"/>
    <property type="match status" value="1"/>
</dbReference>
<dbReference type="SUPFAM" id="SSF88659">
    <property type="entry name" value="Sigma3 and sigma4 domains of RNA polymerase sigma factors"/>
    <property type="match status" value="1"/>
</dbReference>
<evidence type="ECO:0000259" key="5">
    <source>
        <dbReference type="Pfam" id="PF04198"/>
    </source>
</evidence>
<dbReference type="InterPro" id="IPR007324">
    <property type="entry name" value="Sugar-bd_dom_put"/>
</dbReference>
<dbReference type="GO" id="GO:0030246">
    <property type="term" value="F:carbohydrate binding"/>
    <property type="evidence" value="ECO:0007669"/>
    <property type="project" value="InterPro"/>
</dbReference>